<accession>A0A6C8Y0W5</accession>
<protein>
    <submittedName>
        <fullName evidence="1">Uncharacterized protein</fullName>
    </submittedName>
</protein>
<gene>
    <name evidence="1" type="ORF">EL06_21065</name>
</gene>
<comment type="caution">
    <text evidence="1">The sequence shown here is derived from an EMBL/GenBank/DDBJ whole genome shotgun (WGS) entry which is preliminary data.</text>
</comment>
<evidence type="ECO:0000313" key="1">
    <source>
        <dbReference type="EMBL" id="MIE71840.1"/>
    </source>
</evidence>
<reference evidence="1" key="1">
    <citation type="submission" date="2018-08" db="EMBL/GenBank/DDBJ databases">
        <authorList>
            <consortium name="GenomeTrakr network: Whole genome sequencing for foodborne pathogen traceback"/>
        </authorList>
    </citation>
    <scope>NUCLEOTIDE SEQUENCE [LARGE SCALE GENOMIC DNA]</scope>
    <source>
        <strain evidence="1">FMA0132</strain>
    </source>
</reference>
<sequence>MSNMSSPVIPLPVPAWVIPEEAARIVSQELSATIGVGDIYRYALSGNLTLSIYFQSPIKLRRVTLSRGTIKLKKCENDDPVYRLCFMNETSFINRDDRIIKTAGNFITPRCHVMDTPLMGHEMLKLQTLLADALALPRPVTGQYDLHYGVLVKDEHAIYQVCEYSTWEQRIEQQIRTIQTRHSPGSYPHLPSHPLVVEKRGQACFPVHLFPRDACFVVTRTHLAQFIKSTFPSRPRVSDNITTPVARMLWLACKHNDHISPLIRHPYKLLPVFEQWATEDGITDHLSGDTLKRALQRGSPE</sequence>
<dbReference type="EMBL" id="RSHK01000024">
    <property type="protein sequence ID" value="MIE71840.1"/>
    <property type="molecule type" value="Genomic_DNA"/>
</dbReference>
<dbReference type="AlphaFoldDB" id="A0A6C8Y0W5"/>
<dbReference type="Proteomes" id="UP000885362">
    <property type="component" value="Unassembled WGS sequence"/>
</dbReference>
<name>A0A6C8Y0W5_SALDZ</name>
<organism evidence="1">
    <name type="scientific">Salmonella diarizonae</name>
    <dbReference type="NCBI Taxonomy" id="59204"/>
    <lineage>
        <taxon>Bacteria</taxon>
        <taxon>Pseudomonadati</taxon>
        <taxon>Pseudomonadota</taxon>
        <taxon>Gammaproteobacteria</taxon>
        <taxon>Enterobacterales</taxon>
        <taxon>Enterobacteriaceae</taxon>
        <taxon>Salmonella</taxon>
    </lineage>
</organism>
<proteinExistence type="predicted"/>